<protein>
    <submittedName>
        <fullName evidence="1">Uncharacterized protein</fullName>
    </submittedName>
</protein>
<name>A0A926VFM3_9CYAN</name>
<comment type="caution">
    <text evidence="1">The sequence shown here is derived from an EMBL/GenBank/DDBJ whole genome shotgun (WGS) entry which is preliminary data.</text>
</comment>
<reference evidence="1" key="1">
    <citation type="journal article" date="2015" name="ISME J.">
        <title>Draft Genome Sequence of Streptomyces incarnatus NRRL8089, which Produces the Nucleoside Antibiotic Sinefungin.</title>
        <authorList>
            <person name="Oshima K."/>
            <person name="Hattori M."/>
            <person name="Shimizu H."/>
            <person name="Fukuda K."/>
            <person name="Nemoto M."/>
            <person name="Inagaki K."/>
            <person name="Tamura T."/>
        </authorList>
    </citation>
    <scope>NUCLEOTIDE SEQUENCE</scope>
    <source>
        <strain evidence="1">FACHB-1375</strain>
    </source>
</reference>
<dbReference type="EMBL" id="JACJPW010000044">
    <property type="protein sequence ID" value="MBD2182897.1"/>
    <property type="molecule type" value="Genomic_DNA"/>
</dbReference>
<gene>
    <name evidence="1" type="ORF">H6G03_17800</name>
</gene>
<evidence type="ECO:0000313" key="1">
    <source>
        <dbReference type="EMBL" id="MBD2182897.1"/>
    </source>
</evidence>
<dbReference type="AlphaFoldDB" id="A0A926VFM3"/>
<proteinExistence type="predicted"/>
<organism evidence="1 2">
    <name type="scientific">Aerosakkonema funiforme FACHB-1375</name>
    <dbReference type="NCBI Taxonomy" id="2949571"/>
    <lineage>
        <taxon>Bacteria</taxon>
        <taxon>Bacillati</taxon>
        <taxon>Cyanobacteriota</taxon>
        <taxon>Cyanophyceae</taxon>
        <taxon>Oscillatoriophycideae</taxon>
        <taxon>Aerosakkonematales</taxon>
        <taxon>Aerosakkonemataceae</taxon>
        <taxon>Aerosakkonema</taxon>
    </lineage>
</organism>
<accession>A0A926VFM3</accession>
<sequence length="54" mass="6119">MNAEELFNQAVAKLGQGDIFGAIADFQTAAIICFKRRNMAFYQQIQETIAQHQQ</sequence>
<dbReference type="Proteomes" id="UP000641646">
    <property type="component" value="Unassembled WGS sequence"/>
</dbReference>
<dbReference type="RefSeq" id="WP_190466111.1">
    <property type="nucleotide sequence ID" value="NZ_JACJPW010000044.1"/>
</dbReference>
<evidence type="ECO:0000313" key="2">
    <source>
        <dbReference type="Proteomes" id="UP000641646"/>
    </source>
</evidence>
<keyword evidence="2" id="KW-1185">Reference proteome</keyword>
<reference evidence="1" key="2">
    <citation type="submission" date="2020-08" db="EMBL/GenBank/DDBJ databases">
        <authorList>
            <person name="Chen M."/>
            <person name="Teng W."/>
            <person name="Zhao L."/>
            <person name="Hu C."/>
            <person name="Zhou Y."/>
            <person name="Han B."/>
            <person name="Song L."/>
            <person name="Shu W."/>
        </authorList>
    </citation>
    <scope>NUCLEOTIDE SEQUENCE</scope>
    <source>
        <strain evidence="1">FACHB-1375</strain>
    </source>
</reference>